<gene>
    <name evidence="3" type="ORF">RDI58_026991</name>
</gene>
<dbReference type="SUPFAM" id="SSF53098">
    <property type="entry name" value="Ribonuclease H-like"/>
    <property type="match status" value="1"/>
</dbReference>
<dbReference type="InterPro" id="IPR036397">
    <property type="entry name" value="RNaseH_sf"/>
</dbReference>
<dbReference type="InterPro" id="IPR044730">
    <property type="entry name" value="RNase_H-like_dom_plant"/>
</dbReference>
<feature type="compositionally biased region" description="Polar residues" evidence="1">
    <location>
        <begin position="121"/>
        <end position="133"/>
    </location>
</feature>
<comment type="caution">
    <text evidence="3">The sequence shown here is derived from an EMBL/GenBank/DDBJ whole genome shotgun (WGS) entry which is preliminary data.</text>
</comment>
<name>A0AAN8Y1D9_SOLBU</name>
<dbReference type="AlphaFoldDB" id="A0AAN8Y1D9"/>
<sequence length="260" mass="28794">MVKGMASFTPLEAKNHFLLHPNTFRTTSDRIKKYTGFHQKQAPITYLGCPLFIGRPKIIYFSELINKIVNRITGWHSKVLSYGGKATLIKHVLQSLPIHILSAMSPPSRWAMEYEEGAPASPSTTSPQNSVHSDSAVAWPNRPGCTYTIEHTFNTGDFAKKVWKYFAISLGIATDYLPLGNMIMSMGAGGVLRNNIGEMIFAFSAPLGEGTNTQAEVEAAVFGLTWCAYLKYKNVIMEMDSQLPVDYIMTNTTTPWSVAS</sequence>
<protein>
    <recommendedName>
        <fullName evidence="2">RNase H type-1 domain-containing protein</fullName>
    </recommendedName>
</protein>
<evidence type="ECO:0000313" key="3">
    <source>
        <dbReference type="EMBL" id="KAK6775990.1"/>
    </source>
</evidence>
<proteinExistence type="predicted"/>
<dbReference type="Gene3D" id="3.30.420.10">
    <property type="entry name" value="Ribonuclease H-like superfamily/Ribonuclease H"/>
    <property type="match status" value="1"/>
</dbReference>
<dbReference type="Pfam" id="PF13456">
    <property type="entry name" value="RVT_3"/>
    <property type="match status" value="1"/>
</dbReference>
<dbReference type="InterPro" id="IPR012337">
    <property type="entry name" value="RNaseH-like_sf"/>
</dbReference>
<dbReference type="PANTHER" id="PTHR33116">
    <property type="entry name" value="REVERSE TRANSCRIPTASE ZINC-BINDING DOMAIN-CONTAINING PROTEIN-RELATED-RELATED"/>
    <property type="match status" value="1"/>
</dbReference>
<accession>A0AAN8Y1D9</accession>
<dbReference type="GO" id="GO:0004523">
    <property type="term" value="F:RNA-DNA hybrid ribonuclease activity"/>
    <property type="evidence" value="ECO:0007669"/>
    <property type="project" value="InterPro"/>
</dbReference>
<evidence type="ECO:0000256" key="1">
    <source>
        <dbReference type="SAM" id="MobiDB-lite"/>
    </source>
</evidence>
<reference evidence="3 4" key="1">
    <citation type="submission" date="2024-02" db="EMBL/GenBank/DDBJ databases">
        <title>de novo genome assembly of Solanum bulbocastanum strain 11H21.</title>
        <authorList>
            <person name="Hosaka A.J."/>
        </authorList>
    </citation>
    <scope>NUCLEOTIDE SEQUENCE [LARGE SCALE GENOMIC DNA]</scope>
    <source>
        <tissue evidence="3">Young leaves</tissue>
    </source>
</reference>
<dbReference type="CDD" id="cd06222">
    <property type="entry name" value="RNase_H_like"/>
    <property type="match status" value="1"/>
</dbReference>
<organism evidence="3 4">
    <name type="scientific">Solanum bulbocastanum</name>
    <name type="common">Wild potato</name>
    <dbReference type="NCBI Taxonomy" id="147425"/>
    <lineage>
        <taxon>Eukaryota</taxon>
        <taxon>Viridiplantae</taxon>
        <taxon>Streptophyta</taxon>
        <taxon>Embryophyta</taxon>
        <taxon>Tracheophyta</taxon>
        <taxon>Spermatophyta</taxon>
        <taxon>Magnoliopsida</taxon>
        <taxon>eudicotyledons</taxon>
        <taxon>Gunneridae</taxon>
        <taxon>Pentapetalae</taxon>
        <taxon>asterids</taxon>
        <taxon>lamiids</taxon>
        <taxon>Solanales</taxon>
        <taxon>Solanaceae</taxon>
        <taxon>Solanoideae</taxon>
        <taxon>Solaneae</taxon>
        <taxon>Solanum</taxon>
    </lineage>
</organism>
<evidence type="ECO:0000313" key="4">
    <source>
        <dbReference type="Proteomes" id="UP001371456"/>
    </source>
</evidence>
<dbReference type="InterPro" id="IPR002156">
    <property type="entry name" value="RNaseH_domain"/>
</dbReference>
<keyword evidence="4" id="KW-1185">Reference proteome</keyword>
<dbReference type="EMBL" id="JBANQN010000011">
    <property type="protein sequence ID" value="KAK6775990.1"/>
    <property type="molecule type" value="Genomic_DNA"/>
</dbReference>
<dbReference type="GO" id="GO:0003676">
    <property type="term" value="F:nucleic acid binding"/>
    <property type="evidence" value="ECO:0007669"/>
    <property type="project" value="InterPro"/>
</dbReference>
<dbReference type="Proteomes" id="UP001371456">
    <property type="component" value="Unassembled WGS sequence"/>
</dbReference>
<feature type="domain" description="RNase H type-1" evidence="2">
    <location>
        <begin position="187"/>
        <end position="252"/>
    </location>
</feature>
<dbReference type="PANTHER" id="PTHR33116:SF82">
    <property type="entry name" value="RNASE H FAMILY PROTEIN"/>
    <property type="match status" value="1"/>
</dbReference>
<evidence type="ECO:0000259" key="2">
    <source>
        <dbReference type="Pfam" id="PF13456"/>
    </source>
</evidence>
<feature type="region of interest" description="Disordered" evidence="1">
    <location>
        <begin position="116"/>
        <end position="135"/>
    </location>
</feature>